<evidence type="ECO:0000313" key="3">
    <source>
        <dbReference type="Proteomes" id="UP001054889"/>
    </source>
</evidence>
<organism evidence="2 3">
    <name type="scientific">Eleusine coracana subsp. coracana</name>
    <dbReference type="NCBI Taxonomy" id="191504"/>
    <lineage>
        <taxon>Eukaryota</taxon>
        <taxon>Viridiplantae</taxon>
        <taxon>Streptophyta</taxon>
        <taxon>Embryophyta</taxon>
        <taxon>Tracheophyta</taxon>
        <taxon>Spermatophyta</taxon>
        <taxon>Magnoliopsida</taxon>
        <taxon>Liliopsida</taxon>
        <taxon>Poales</taxon>
        <taxon>Poaceae</taxon>
        <taxon>PACMAD clade</taxon>
        <taxon>Chloridoideae</taxon>
        <taxon>Cynodonteae</taxon>
        <taxon>Eleusininae</taxon>
        <taxon>Eleusine</taxon>
    </lineage>
</organism>
<feature type="region of interest" description="Disordered" evidence="1">
    <location>
        <begin position="1"/>
        <end position="24"/>
    </location>
</feature>
<evidence type="ECO:0000313" key="2">
    <source>
        <dbReference type="EMBL" id="GJN32824.1"/>
    </source>
</evidence>
<dbReference type="Proteomes" id="UP001054889">
    <property type="component" value="Unassembled WGS sequence"/>
</dbReference>
<dbReference type="AlphaFoldDB" id="A0AAV5FDF0"/>
<evidence type="ECO:0000256" key="1">
    <source>
        <dbReference type="SAM" id="MobiDB-lite"/>
    </source>
</evidence>
<feature type="region of interest" description="Disordered" evidence="1">
    <location>
        <begin position="54"/>
        <end position="75"/>
    </location>
</feature>
<name>A0AAV5FDF0_ELECO</name>
<proteinExistence type="predicted"/>
<accession>A0AAV5FDF0</accession>
<reference evidence="2" key="2">
    <citation type="submission" date="2021-12" db="EMBL/GenBank/DDBJ databases">
        <title>Resequencing data analysis of finger millet.</title>
        <authorList>
            <person name="Hatakeyama M."/>
            <person name="Aluri S."/>
            <person name="Balachadran M.T."/>
            <person name="Sivarajan S.R."/>
            <person name="Poveda L."/>
            <person name="Shimizu-Inatsugi R."/>
            <person name="Schlapbach R."/>
            <person name="Sreeman S.M."/>
            <person name="Shimizu K.K."/>
        </authorList>
    </citation>
    <scope>NUCLEOTIDE SEQUENCE</scope>
</reference>
<protein>
    <submittedName>
        <fullName evidence="2">Uncharacterized protein</fullName>
    </submittedName>
</protein>
<sequence length="121" mass="12837">MEAAVPPRLARPDPTPPRAPASRFRPCRCSITTTAPHPRDTRAAACGVDSSAHCPRLASAPRRDRRIPANLGLPPPRLVAAAGVGDATARRITATGDRRRLRFPLVACAADGRGKYPLSSL</sequence>
<comment type="caution">
    <text evidence="2">The sequence shown here is derived from an EMBL/GenBank/DDBJ whole genome shotgun (WGS) entry which is preliminary data.</text>
</comment>
<keyword evidence="3" id="KW-1185">Reference proteome</keyword>
<reference evidence="2" key="1">
    <citation type="journal article" date="2018" name="DNA Res.">
        <title>Multiple hybrid de novo genome assembly of finger millet, an orphan allotetraploid crop.</title>
        <authorList>
            <person name="Hatakeyama M."/>
            <person name="Aluri S."/>
            <person name="Balachadran M.T."/>
            <person name="Sivarajan S.R."/>
            <person name="Patrignani A."/>
            <person name="Gruter S."/>
            <person name="Poveda L."/>
            <person name="Shimizu-Inatsugi R."/>
            <person name="Baeten J."/>
            <person name="Francoijs K.J."/>
            <person name="Nataraja K.N."/>
            <person name="Reddy Y.A.N."/>
            <person name="Phadnis S."/>
            <person name="Ravikumar R.L."/>
            <person name="Schlapbach R."/>
            <person name="Sreeman S.M."/>
            <person name="Shimizu K.K."/>
        </authorList>
    </citation>
    <scope>NUCLEOTIDE SEQUENCE</scope>
</reference>
<dbReference type="EMBL" id="BQKI01000084">
    <property type="protein sequence ID" value="GJN32824.1"/>
    <property type="molecule type" value="Genomic_DNA"/>
</dbReference>
<gene>
    <name evidence="2" type="primary">gb21356</name>
    <name evidence="2" type="ORF">PR202_gb21356</name>
</gene>